<keyword evidence="2" id="KW-0862">Zinc</keyword>
<dbReference type="Pfam" id="PF00383">
    <property type="entry name" value="dCMP_cyt_deam_1"/>
    <property type="match status" value="1"/>
</dbReference>
<dbReference type="AlphaFoldDB" id="A0A652YJA4"/>
<dbReference type="GO" id="GO:0008270">
    <property type="term" value="F:zinc ion binding"/>
    <property type="evidence" value="ECO:0007669"/>
    <property type="project" value="InterPro"/>
</dbReference>
<dbReference type="PROSITE" id="PS00903">
    <property type="entry name" value="CYT_DCMP_DEAMINASES_1"/>
    <property type="match status" value="1"/>
</dbReference>
<protein>
    <submittedName>
        <fullName evidence="3">tRNA(Arg) A34 adenosine deaminase TadA</fullName>
    </submittedName>
</protein>
<dbReference type="InterPro" id="IPR016193">
    <property type="entry name" value="Cytidine_deaminase-like"/>
</dbReference>
<evidence type="ECO:0000256" key="1">
    <source>
        <dbReference type="ARBA" id="ARBA00022723"/>
    </source>
</evidence>
<evidence type="ECO:0000256" key="2">
    <source>
        <dbReference type="ARBA" id="ARBA00022833"/>
    </source>
</evidence>
<dbReference type="SUPFAM" id="SSF53927">
    <property type="entry name" value="Cytidine deaminase-like"/>
    <property type="match status" value="1"/>
</dbReference>
<dbReference type="PROSITE" id="PS51747">
    <property type="entry name" value="CYT_DCMP_DEAMINASES_2"/>
    <property type="match status" value="1"/>
</dbReference>
<comment type="caution">
    <text evidence="3">The sequence shown here is derived from an EMBL/GenBank/DDBJ whole genome shotgun (WGS) entry which is preliminary data.</text>
</comment>
<dbReference type="PANTHER" id="PTHR11079:SF179">
    <property type="entry name" value="TRNA(ADENINE(34)) DEAMINASE, CHLOROPLASTIC"/>
    <property type="match status" value="1"/>
</dbReference>
<dbReference type="CDD" id="cd01285">
    <property type="entry name" value="nucleoside_deaminase"/>
    <property type="match status" value="1"/>
</dbReference>
<name>A0A652YJA4_NOCGL</name>
<dbReference type="PANTHER" id="PTHR11079">
    <property type="entry name" value="CYTOSINE DEAMINASE FAMILY MEMBER"/>
    <property type="match status" value="1"/>
</dbReference>
<keyword evidence="1" id="KW-0479">Metal-binding</keyword>
<dbReference type="GO" id="GO:0016787">
    <property type="term" value="F:hydrolase activity"/>
    <property type="evidence" value="ECO:0007669"/>
    <property type="project" value="InterPro"/>
</dbReference>
<evidence type="ECO:0000313" key="3">
    <source>
        <dbReference type="EMBL" id="TYQ01272.1"/>
    </source>
</evidence>
<dbReference type="InterPro" id="IPR016192">
    <property type="entry name" value="APOBEC/CMP_deaminase_Zn-bd"/>
</dbReference>
<sequence length="144" mass="14538">MNNVHLRRAIALAAEAAGGGNRPFGAVLVGENGTVIAEGRNEVTSSGDPTAHAELVAIRGAADGSTTNATMFASGEPCPMCSAAMVWAGITHIVFAATESEFSKILDGGPRFKLGCAEIIAAADVEVSVVGPLLEAESLAAMRG</sequence>
<reference evidence="3" key="1">
    <citation type="submission" date="2019-07" db="EMBL/GenBank/DDBJ databases">
        <title>Genomic Encyclopedia of Type Strains, Phase IV (KMG-IV): sequencing the most valuable type-strain genomes for metagenomic binning, comparative biology and taxonomic classification.</title>
        <authorList>
            <person name="Goeker M."/>
        </authorList>
    </citation>
    <scope>NUCLEOTIDE SEQUENCE</scope>
    <source>
        <strain evidence="3">DSM 44596</strain>
    </source>
</reference>
<dbReference type="Gene3D" id="3.40.140.10">
    <property type="entry name" value="Cytidine Deaminase, domain 2"/>
    <property type="match status" value="1"/>
</dbReference>
<gene>
    <name evidence="3" type="ORF">FNL38_108128</name>
</gene>
<organism evidence="3">
    <name type="scientific">Nocardia globerula</name>
    <dbReference type="NCBI Taxonomy" id="1818"/>
    <lineage>
        <taxon>Bacteria</taxon>
        <taxon>Bacillati</taxon>
        <taxon>Actinomycetota</taxon>
        <taxon>Actinomycetes</taxon>
        <taxon>Mycobacteriales</taxon>
        <taxon>Nocardiaceae</taxon>
        <taxon>Nocardia</taxon>
    </lineage>
</organism>
<accession>A0A652YJA4</accession>
<dbReference type="InterPro" id="IPR002125">
    <property type="entry name" value="CMP_dCMP_dom"/>
</dbReference>
<proteinExistence type="predicted"/>
<dbReference type="EMBL" id="VNIQ01000008">
    <property type="protein sequence ID" value="TYQ01272.1"/>
    <property type="molecule type" value="Genomic_DNA"/>
</dbReference>